<dbReference type="AlphaFoldDB" id="A0A365P0N0"/>
<keyword evidence="5" id="KW-1185">Reference proteome</keyword>
<keyword evidence="1" id="KW-0328">Glycosyltransferase</keyword>
<dbReference type="GO" id="GO:0016758">
    <property type="term" value="F:hexosyltransferase activity"/>
    <property type="evidence" value="ECO:0007669"/>
    <property type="project" value="UniProtKB-ARBA"/>
</dbReference>
<sequence>MSTKLISIILPVYNVENYIEKAVLSVLKQTYVNFELLIINDGTKDNSIQKIEKYASDSRLKIFHKENGGLSDARNFGLERVQGDYVYFMDSDDWIEPNLLTLCIDKIEKENANVVVFGYFLDTEDKNGNLISSKPIIHESEVVNHENRNESVTNNTIGLLGYAWNKFYATNFLKQHTIKFEKGVSLVEDILFNASVFSSVNSIHFINKPLYHYANRPITTLIKTFHANSFDLYLKKNESLKKLFKKWEIDHYNELLASSLLLGIRYCANNLFAFKNDLTEKQKYNHLKAMIVHPETQRLIPFYKPNSKIDSIYKTIISQKRALLLYLILKIIK</sequence>
<accession>A0A365P0N0</accession>
<organism evidence="4 5">
    <name type="scientific">Flavobacterium tibetense</name>
    <dbReference type="NCBI Taxonomy" id="2233533"/>
    <lineage>
        <taxon>Bacteria</taxon>
        <taxon>Pseudomonadati</taxon>
        <taxon>Bacteroidota</taxon>
        <taxon>Flavobacteriia</taxon>
        <taxon>Flavobacteriales</taxon>
        <taxon>Flavobacteriaceae</taxon>
        <taxon>Flavobacterium</taxon>
    </lineage>
</organism>
<gene>
    <name evidence="4" type="ORF">DPN68_09325</name>
</gene>
<dbReference type="PANTHER" id="PTHR22916">
    <property type="entry name" value="GLYCOSYLTRANSFERASE"/>
    <property type="match status" value="1"/>
</dbReference>
<evidence type="ECO:0000256" key="2">
    <source>
        <dbReference type="ARBA" id="ARBA00022679"/>
    </source>
</evidence>
<evidence type="ECO:0000256" key="1">
    <source>
        <dbReference type="ARBA" id="ARBA00022676"/>
    </source>
</evidence>
<keyword evidence="2" id="KW-0808">Transferase</keyword>
<dbReference type="InterPro" id="IPR029044">
    <property type="entry name" value="Nucleotide-diphossugar_trans"/>
</dbReference>
<proteinExistence type="predicted"/>
<dbReference type="EMBL" id="QLST01000011">
    <property type="protein sequence ID" value="RBA27883.1"/>
    <property type="molecule type" value="Genomic_DNA"/>
</dbReference>
<feature type="domain" description="Glycosyltransferase 2-like" evidence="3">
    <location>
        <begin position="7"/>
        <end position="139"/>
    </location>
</feature>
<name>A0A365P0N0_9FLAO</name>
<dbReference type="Gene3D" id="3.90.550.10">
    <property type="entry name" value="Spore Coat Polysaccharide Biosynthesis Protein SpsA, Chain A"/>
    <property type="match status" value="1"/>
</dbReference>
<protein>
    <recommendedName>
        <fullName evidence="3">Glycosyltransferase 2-like domain-containing protein</fullName>
    </recommendedName>
</protein>
<dbReference type="Pfam" id="PF00535">
    <property type="entry name" value="Glycos_transf_2"/>
    <property type="match status" value="1"/>
</dbReference>
<dbReference type="CDD" id="cd00761">
    <property type="entry name" value="Glyco_tranf_GTA_type"/>
    <property type="match status" value="1"/>
</dbReference>
<dbReference type="InterPro" id="IPR001173">
    <property type="entry name" value="Glyco_trans_2-like"/>
</dbReference>
<evidence type="ECO:0000313" key="4">
    <source>
        <dbReference type="EMBL" id="RBA27883.1"/>
    </source>
</evidence>
<reference evidence="4 5" key="1">
    <citation type="submission" date="2018-06" db="EMBL/GenBank/DDBJ databases">
        <title>Flavobacterium tibetense sp. nov., isolated from a wetland YonghuCo on Tibetan Plateau.</title>
        <authorList>
            <person name="Xing P."/>
            <person name="Phurbu D."/>
            <person name="Lu H."/>
        </authorList>
    </citation>
    <scope>NUCLEOTIDE SEQUENCE [LARGE SCALE GENOMIC DNA]</scope>
    <source>
        <strain evidence="4 5">YH5</strain>
    </source>
</reference>
<comment type="caution">
    <text evidence="4">The sequence shown here is derived from an EMBL/GenBank/DDBJ whole genome shotgun (WGS) entry which is preliminary data.</text>
</comment>
<dbReference type="OrthoDB" id="396512at2"/>
<dbReference type="SUPFAM" id="SSF53448">
    <property type="entry name" value="Nucleotide-diphospho-sugar transferases"/>
    <property type="match status" value="1"/>
</dbReference>
<evidence type="ECO:0000259" key="3">
    <source>
        <dbReference type="Pfam" id="PF00535"/>
    </source>
</evidence>
<dbReference type="RefSeq" id="WP_113989389.1">
    <property type="nucleotide sequence ID" value="NZ_QLST01000011.1"/>
</dbReference>
<dbReference type="PANTHER" id="PTHR22916:SF51">
    <property type="entry name" value="GLYCOSYLTRANSFERASE EPSH-RELATED"/>
    <property type="match status" value="1"/>
</dbReference>
<evidence type="ECO:0000313" key="5">
    <source>
        <dbReference type="Proteomes" id="UP000253319"/>
    </source>
</evidence>
<dbReference type="Proteomes" id="UP000253319">
    <property type="component" value="Unassembled WGS sequence"/>
</dbReference>